<evidence type="ECO:0000313" key="4">
    <source>
        <dbReference type="Proteomes" id="UP000008983"/>
    </source>
</evidence>
<protein>
    <submittedName>
        <fullName evidence="3">Kelch motif family protein, putative</fullName>
        <ecNumber evidence="3">2.1.1.72</ecNumber>
        <ecNumber evidence="3">5.2.1.8</ecNumber>
    </submittedName>
</protein>
<sequence>MYIYGGYEVNEGILSDFYSMIIKNSKQYKWDKIIQKNVQKPYPGPLMRHTAVIFKDKMYIFGGNKQSMKSSNDIWTYDLINDEWEILEPKDGIKPPQLDSHCATVDDTRAFMYIFGGFSDQKDSFGGYQNSLWQFNFDFCIWQDIGEQSKIQPCKRSGACITILGQKIYMFGGTVVDIKFNDIWKFDIHQKEWEQIQIQKNQIQPETRNGHSLINYKDNLIVFGGIHDITHEKNDMYVFSPNDKQWHIIDDDTSHQQKKEQDSIIQSSNVLEKNNQDKSIVNELSLNTSIFKTQDDQTIKNSKNQKTIIILVPKMYLRKAIKVYQEIQIVIQQQLKMKLRFKIIIKWKKIEKKRYK</sequence>
<dbReference type="GO" id="GO:0003755">
    <property type="term" value="F:peptidyl-prolyl cis-trans isomerase activity"/>
    <property type="evidence" value="ECO:0007669"/>
    <property type="project" value="UniProtKB-EC"/>
</dbReference>
<organism evidence="3 4">
    <name type="scientific">Ichthyophthirius multifiliis</name>
    <name type="common">White spot disease agent</name>
    <name type="synonym">Ich</name>
    <dbReference type="NCBI Taxonomy" id="5932"/>
    <lineage>
        <taxon>Eukaryota</taxon>
        <taxon>Sar</taxon>
        <taxon>Alveolata</taxon>
        <taxon>Ciliophora</taxon>
        <taxon>Intramacronucleata</taxon>
        <taxon>Oligohymenophorea</taxon>
        <taxon>Hymenostomatida</taxon>
        <taxon>Ophryoglenina</taxon>
        <taxon>Ichthyophthirius</taxon>
    </lineage>
</organism>
<dbReference type="SUPFAM" id="SSF117281">
    <property type="entry name" value="Kelch motif"/>
    <property type="match status" value="1"/>
</dbReference>
<name>G0R269_ICHMU</name>
<dbReference type="AlphaFoldDB" id="G0R269"/>
<dbReference type="GeneID" id="14904513"/>
<dbReference type="STRING" id="857967.G0R269"/>
<dbReference type="Pfam" id="PF24681">
    <property type="entry name" value="Kelch_KLHDC2_KLHL20_DRC7"/>
    <property type="match status" value="1"/>
</dbReference>
<dbReference type="PANTHER" id="PTHR46093:SF18">
    <property type="entry name" value="FIBRONECTIN TYPE-III DOMAIN-CONTAINING PROTEIN"/>
    <property type="match status" value="1"/>
</dbReference>
<dbReference type="PANTHER" id="PTHR46093">
    <property type="entry name" value="ACYL-COA-BINDING DOMAIN-CONTAINING PROTEIN 5"/>
    <property type="match status" value="1"/>
</dbReference>
<evidence type="ECO:0000256" key="1">
    <source>
        <dbReference type="ARBA" id="ARBA00022441"/>
    </source>
</evidence>
<dbReference type="EC" id="5.2.1.8" evidence="3"/>
<dbReference type="EMBL" id="GL984244">
    <property type="protein sequence ID" value="EGR28436.1"/>
    <property type="molecule type" value="Genomic_DNA"/>
</dbReference>
<dbReference type="GO" id="GO:0032259">
    <property type="term" value="P:methylation"/>
    <property type="evidence" value="ECO:0007669"/>
    <property type="project" value="UniProtKB-KW"/>
</dbReference>
<accession>G0R269</accession>
<dbReference type="Gene3D" id="2.120.10.80">
    <property type="entry name" value="Kelch-type beta propeller"/>
    <property type="match status" value="1"/>
</dbReference>
<keyword evidence="2" id="KW-0677">Repeat</keyword>
<gene>
    <name evidence="3" type="ORF">IMG5_175530</name>
</gene>
<evidence type="ECO:0000313" key="3">
    <source>
        <dbReference type="EMBL" id="EGR28436.1"/>
    </source>
</evidence>
<dbReference type="InParanoid" id="G0R269"/>
<dbReference type="EC" id="2.1.1.72" evidence="3"/>
<dbReference type="eggNOG" id="KOG0379">
    <property type="taxonomic scope" value="Eukaryota"/>
</dbReference>
<evidence type="ECO:0000256" key="2">
    <source>
        <dbReference type="ARBA" id="ARBA00022737"/>
    </source>
</evidence>
<dbReference type="Proteomes" id="UP000008983">
    <property type="component" value="Unassembled WGS sequence"/>
</dbReference>
<keyword evidence="4" id="KW-1185">Reference proteome</keyword>
<keyword evidence="1" id="KW-0880">Kelch repeat</keyword>
<reference evidence="3 4" key="1">
    <citation type="submission" date="2011-07" db="EMBL/GenBank/DDBJ databases">
        <authorList>
            <person name="Coyne R."/>
            <person name="Brami D."/>
            <person name="Johnson J."/>
            <person name="Hostetler J."/>
            <person name="Hannick L."/>
            <person name="Clark T."/>
            <person name="Cassidy-Hanley D."/>
            <person name="Inman J."/>
        </authorList>
    </citation>
    <scope>NUCLEOTIDE SEQUENCE [LARGE SCALE GENOMIC DNA]</scope>
    <source>
        <strain evidence="3 4">G5</strain>
    </source>
</reference>
<dbReference type="OrthoDB" id="286745at2759"/>
<dbReference type="InterPro" id="IPR015915">
    <property type="entry name" value="Kelch-typ_b-propeller"/>
</dbReference>
<dbReference type="OMA" id="CHAPARH"/>
<proteinExistence type="predicted"/>
<keyword evidence="3" id="KW-0808">Transferase</keyword>
<dbReference type="RefSeq" id="XP_004029672.1">
    <property type="nucleotide sequence ID" value="XM_004029624.1"/>
</dbReference>
<dbReference type="GO" id="GO:0009007">
    <property type="term" value="F:site-specific DNA-methyltransferase (adenine-specific) activity"/>
    <property type="evidence" value="ECO:0007669"/>
    <property type="project" value="UniProtKB-EC"/>
</dbReference>
<keyword evidence="3" id="KW-0413">Isomerase</keyword>
<keyword evidence="3" id="KW-0489">Methyltransferase</keyword>